<dbReference type="EMBL" id="JNBY01000093">
    <property type="protein sequence ID" value="KDN84384.1"/>
    <property type="molecule type" value="Genomic_DNA"/>
</dbReference>
<evidence type="ECO:0000313" key="1">
    <source>
        <dbReference type="EMBL" id="KDN84384.1"/>
    </source>
</evidence>
<dbReference type="InterPro" id="IPR057369">
    <property type="entry name" value="VG15"/>
</dbReference>
<dbReference type="HOGENOM" id="CLU_349778_0_0_11"/>
<reference evidence="1 2" key="1">
    <citation type="submission" date="2014-05" db="EMBL/GenBank/DDBJ databases">
        <title>Draft Genome Sequence of Kitasatospora cheerisanensis KCTC 2395.</title>
        <authorList>
            <person name="Nam D.H."/>
        </authorList>
    </citation>
    <scope>NUCLEOTIDE SEQUENCE [LARGE SCALE GENOMIC DNA]</scope>
    <source>
        <strain evidence="1 2">KCTC 2395</strain>
    </source>
</reference>
<dbReference type="RefSeq" id="WP_051653241.1">
    <property type="nucleotide sequence ID" value="NZ_KK853997.1"/>
</dbReference>
<dbReference type="InterPro" id="IPR021145">
    <property type="entry name" value="Portal_protein_SPP1_Gp6-like"/>
</dbReference>
<dbReference type="Pfam" id="PF25310">
    <property type="entry name" value="VG15"/>
    <property type="match status" value="1"/>
</dbReference>
<proteinExistence type="predicted"/>
<protein>
    <submittedName>
        <fullName evidence="1">Uncharacterized protein</fullName>
    </submittedName>
</protein>
<sequence>MATPLLLPDQLTADEQQLLDRLWMRLQQDRNAPASQGGLDVLQRYYDADRYMRSIGLNVPPGWEPLTTVIAWPAQAVDTVEERLDVEGFRASTSDAPSDDLWNFWQANGLDEESQMGHLDALALGRSYVVVGADALGDPVITVEGPQWMIHERSPATRRVTAAARFVQDPRQVDRPEFQRFSQASAATLWPRPGLTIQLVRMQDGRWTVVDRSYSDMPEIPVVPLINRPRTSYRAGRSEMLRVIPVADACCRALTNMQVASEFQAVPQRYVLGASQEDFQDANGNQVPAWESYLGKVWALANEQAKAGQFQAAELRNFETAILTYGKLAASLQGVPLSYFAAGADNPSSADAIRAEEARLVKNCERRQRSFSGAWEQVMRLALWIATKGRLPAGLERLATVWRDPATPTMAAKADYVQKMVASKVFPPAYGPEALGLPVSEQERIAELWQETDPSARLAASLDRLQTAPDRGRWASVPADEAAALTDSHRTAQARLGARVAAGVMADWQKMVRPGAPAASAGRWVDASLGRIRPARGASEQLAVSYTRLHRALETGHTLPPIGPGPHPRRTTVGALRRDWAHMSGDRYRATPADQRPVPVDDFEWPDLDEESMDEAARTSLWVTGPVHAERRLNTAEEDHARGRLDDAEFLAELDDLMLDSSVTAAGAADREVLRAGRDMAEQSGRRDTRVIGWARVTDSSPCAFCAMLASRGAVYKSRDSAGLAGGPPVSLDDLTKYHDLCHCQIVPVYSRADHMPDGSQVWRDLWAEATDGLSGAEATRAFNRAVAARRRTVRRRGLPTNRRS</sequence>
<dbReference type="OrthoDB" id="3194844at2"/>
<evidence type="ECO:0000313" key="2">
    <source>
        <dbReference type="Proteomes" id="UP000027178"/>
    </source>
</evidence>
<name>A0A066YWN0_9ACTN</name>
<keyword evidence="2" id="KW-1185">Reference proteome</keyword>
<dbReference type="Proteomes" id="UP000027178">
    <property type="component" value="Unassembled WGS sequence"/>
</dbReference>
<accession>A0A066YWN0</accession>
<dbReference type="PATRIC" id="fig|1348663.4.peg.4026"/>
<comment type="caution">
    <text evidence="1">The sequence shown here is derived from an EMBL/GenBank/DDBJ whole genome shotgun (WGS) entry which is preliminary data.</text>
</comment>
<dbReference type="AlphaFoldDB" id="A0A066YWN0"/>
<dbReference type="eggNOG" id="ENOG502Z7TR">
    <property type="taxonomic scope" value="Bacteria"/>
</dbReference>
<dbReference type="Pfam" id="PF05133">
    <property type="entry name" value="SPP1_portal"/>
    <property type="match status" value="1"/>
</dbReference>
<organism evidence="1 2">
    <name type="scientific">Kitasatospora cheerisanensis KCTC 2395</name>
    <dbReference type="NCBI Taxonomy" id="1348663"/>
    <lineage>
        <taxon>Bacteria</taxon>
        <taxon>Bacillati</taxon>
        <taxon>Actinomycetota</taxon>
        <taxon>Actinomycetes</taxon>
        <taxon>Kitasatosporales</taxon>
        <taxon>Streptomycetaceae</taxon>
        <taxon>Kitasatospora</taxon>
    </lineage>
</organism>
<gene>
    <name evidence="1" type="ORF">KCH_41750</name>
</gene>